<organism evidence="2 3">
    <name type="scientific">Dorcoceras hygrometricum</name>
    <dbReference type="NCBI Taxonomy" id="472368"/>
    <lineage>
        <taxon>Eukaryota</taxon>
        <taxon>Viridiplantae</taxon>
        <taxon>Streptophyta</taxon>
        <taxon>Embryophyta</taxon>
        <taxon>Tracheophyta</taxon>
        <taxon>Spermatophyta</taxon>
        <taxon>Magnoliopsida</taxon>
        <taxon>eudicotyledons</taxon>
        <taxon>Gunneridae</taxon>
        <taxon>Pentapetalae</taxon>
        <taxon>asterids</taxon>
        <taxon>lamiids</taxon>
        <taxon>Lamiales</taxon>
        <taxon>Gesneriaceae</taxon>
        <taxon>Didymocarpoideae</taxon>
        <taxon>Trichosporeae</taxon>
        <taxon>Loxocarpinae</taxon>
        <taxon>Dorcoceras</taxon>
    </lineage>
</organism>
<proteinExistence type="predicted"/>
<reference evidence="2 3" key="1">
    <citation type="journal article" date="2015" name="Proc. Natl. Acad. Sci. U.S.A.">
        <title>The resurrection genome of Boea hygrometrica: A blueprint for survival of dehydration.</title>
        <authorList>
            <person name="Xiao L."/>
            <person name="Yang G."/>
            <person name="Zhang L."/>
            <person name="Yang X."/>
            <person name="Zhao S."/>
            <person name="Ji Z."/>
            <person name="Zhou Q."/>
            <person name="Hu M."/>
            <person name="Wang Y."/>
            <person name="Chen M."/>
            <person name="Xu Y."/>
            <person name="Jin H."/>
            <person name="Xiao X."/>
            <person name="Hu G."/>
            <person name="Bao F."/>
            <person name="Hu Y."/>
            <person name="Wan P."/>
            <person name="Li L."/>
            <person name="Deng X."/>
            <person name="Kuang T."/>
            <person name="Xiang C."/>
            <person name="Zhu J.K."/>
            <person name="Oliver M.J."/>
            <person name="He Y."/>
        </authorList>
    </citation>
    <scope>NUCLEOTIDE SEQUENCE [LARGE SCALE GENOMIC DNA]</scope>
    <source>
        <strain evidence="3">cv. XS01</strain>
    </source>
</reference>
<dbReference type="AlphaFoldDB" id="A0A2Z7BIP6"/>
<feature type="region of interest" description="Disordered" evidence="1">
    <location>
        <begin position="1"/>
        <end position="22"/>
    </location>
</feature>
<keyword evidence="3" id="KW-1185">Reference proteome</keyword>
<accession>A0A2Z7BIP6</accession>
<dbReference type="Proteomes" id="UP000250235">
    <property type="component" value="Unassembled WGS sequence"/>
</dbReference>
<dbReference type="EMBL" id="KV005645">
    <property type="protein sequence ID" value="KZV33937.1"/>
    <property type="molecule type" value="Genomic_DNA"/>
</dbReference>
<protein>
    <submittedName>
        <fullName evidence="2">Ras-related protein Rab11D-like</fullName>
    </submittedName>
</protein>
<evidence type="ECO:0000313" key="3">
    <source>
        <dbReference type="Proteomes" id="UP000250235"/>
    </source>
</evidence>
<name>A0A2Z7BIP6_9LAMI</name>
<gene>
    <name evidence="2" type="ORF">F511_04162</name>
</gene>
<feature type="region of interest" description="Disordered" evidence="1">
    <location>
        <begin position="73"/>
        <end position="113"/>
    </location>
</feature>
<evidence type="ECO:0000256" key="1">
    <source>
        <dbReference type="SAM" id="MobiDB-lite"/>
    </source>
</evidence>
<sequence length="127" mass="14331">MMQRHTDYGFLPKTQPDLNPAVHVSPYRRSQYNIMRIMISLRIVDVTSGPDLNHTYSYNSIIRLGLAAGDTPDCPHDHLETRGPSISTKSQHAPPRSGVTRGFHMKRPDSMKPSFRRDELVGFLGEG</sequence>
<evidence type="ECO:0000313" key="2">
    <source>
        <dbReference type="EMBL" id="KZV33937.1"/>
    </source>
</evidence>